<evidence type="ECO:0000256" key="1">
    <source>
        <dbReference type="SAM" id="MobiDB-lite"/>
    </source>
</evidence>
<dbReference type="EnsemblPlants" id="OB01G21930.1">
    <property type="protein sequence ID" value="OB01G21930.1"/>
    <property type="gene ID" value="OB01G21930"/>
</dbReference>
<feature type="compositionally biased region" description="Low complexity" evidence="1">
    <location>
        <begin position="1"/>
        <end position="14"/>
    </location>
</feature>
<reference evidence="2" key="1">
    <citation type="journal article" date="2013" name="Nat. Commun.">
        <title>Whole-genome sequencing of Oryza brachyantha reveals mechanisms underlying Oryza genome evolution.</title>
        <authorList>
            <person name="Chen J."/>
            <person name="Huang Q."/>
            <person name="Gao D."/>
            <person name="Wang J."/>
            <person name="Lang Y."/>
            <person name="Liu T."/>
            <person name="Li B."/>
            <person name="Bai Z."/>
            <person name="Luis Goicoechea J."/>
            <person name="Liang C."/>
            <person name="Chen C."/>
            <person name="Zhang W."/>
            <person name="Sun S."/>
            <person name="Liao Y."/>
            <person name="Zhang X."/>
            <person name="Yang L."/>
            <person name="Song C."/>
            <person name="Wang M."/>
            <person name="Shi J."/>
            <person name="Liu G."/>
            <person name="Liu J."/>
            <person name="Zhou H."/>
            <person name="Zhou W."/>
            <person name="Yu Q."/>
            <person name="An N."/>
            <person name="Chen Y."/>
            <person name="Cai Q."/>
            <person name="Wang B."/>
            <person name="Liu B."/>
            <person name="Min J."/>
            <person name="Huang Y."/>
            <person name="Wu H."/>
            <person name="Li Z."/>
            <person name="Zhang Y."/>
            <person name="Yin Y."/>
            <person name="Song W."/>
            <person name="Jiang J."/>
            <person name="Jackson S.A."/>
            <person name="Wing R.A."/>
            <person name="Wang J."/>
            <person name="Chen M."/>
        </authorList>
    </citation>
    <scope>NUCLEOTIDE SEQUENCE [LARGE SCALE GENOMIC DNA]</scope>
    <source>
        <strain evidence="2">cv. IRGC 101232</strain>
    </source>
</reference>
<sequence length="158" mass="15251">MNSSETMETRSTTSWMPSAPPKASMRLPNSTVMNGIAAPLATAPSVPSSISAASALSANANSLWNGTRDAVASAAAPARSPLASPLPPLPPPFPGGLESDGPTAADALASASLQDSGMATVPPRFAATSPSSSTAAAAARLGTATATGAPSCSSSTAG</sequence>
<feature type="region of interest" description="Disordered" evidence="1">
    <location>
        <begin position="1"/>
        <end position="28"/>
    </location>
</feature>
<protein>
    <submittedName>
        <fullName evidence="2">Uncharacterized protein</fullName>
    </submittedName>
</protein>
<feature type="compositionally biased region" description="Pro residues" evidence="1">
    <location>
        <begin position="84"/>
        <end position="94"/>
    </location>
</feature>
<accession>J3KYY7</accession>
<dbReference type="OMA" id="SWMLIAP"/>
<dbReference type="HOGENOM" id="CLU_1671981_0_0_1"/>
<name>J3KYY7_ORYBR</name>
<keyword evidence="3" id="KW-1185">Reference proteome</keyword>
<dbReference type="Gramene" id="OB01G21930.1">
    <property type="protein sequence ID" value="OB01G21930.1"/>
    <property type="gene ID" value="OB01G21930"/>
</dbReference>
<evidence type="ECO:0000313" key="2">
    <source>
        <dbReference type="EnsemblPlants" id="OB01G21930.1"/>
    </source>
</evidence>
<evidence type="ECO:0000313" key="3">
    <source>
        <dbReference type="Proteomes" id="UP000006038"/>
    </source>
</evidence>
<dbReference type="AlphaFoldDB" id="J3KYY7"/>
<reference evidence="2" key="2">
    <citation type="submission" date="2013-04" db="UniProtKB">
        <authorList>
            <consortium name="EnsemblPlants"/>
        </authorList>
    </citation>
    <scope>IDENTIFICATION</scope>
</reference>
<proteinExistence type="predicted"/>
<feature type="compositionally biased region" description="Low complexity" evidence="1">
    <location>
        <begin position="104"/>
        <end position="150"/>
    </location>
</feature>
<feature type="region of interest" description="Disordered" evidence="1">
    <location>
        <begin position="75"/>
        <end position="158"/>
    </location>
</feature>
<organism evidence="2">
    <name type="scientific">Oryza brachyantha</name>
    <name type="common">malo sina</name>
    <dbReference type="NCBI Taxonomy" id="4533"/>
    <lineage>
        <taxon>Eukaryota</taxon>
        <taxon>Viridiplantae</taxon>
        <taxon>Streptophyta</taxon>
        <taxon>Embryophyta</taxon>
        <taxon>Tracheophyta</taxon>
        <taxon>Spermatophyta</taxon>
        <taxon>Magnoliopsida</taxon>
        <taxon>Liliopsida</taxon>
        <taxon>Poales</taxon>
        <taxon>Poaceae</taxon>
        <taxon>BOP clade</taxon>
        <taxon>Oryzoideae</taxon>
        <taxon>Oryzeae</taxon>
        <taxon>Oryzinae</taxon>
        <taxon>Oryza</taxon>
    </lineage>
</organism>
<dbReference type="Proteomes" id="UP000006038">
    <property type="component" value="Chromosome 1"/>
</dbReference>